<keyword evidence="5 7" id="KW-0472">Membrane</keyword>
<evidence type="ECO:0000256" key="7">
    <source>
        <dbReference type="SAM" id="Phobius"/>
    </source>
</evidence>
<protein>
    <submittedName>
        <fullName evidence="8">Multidrug efflux SMR transporter</fullName>
    </submittedName>
</protein>
<keyword evidence="3 6" id="KW-0812">Transmembrane</keyword>
<dbReference type="InterPro" id="IPR037185">
    <property type="entry name" value="EmrE-like"/>
</dbReference>
<reference evidence="8 9" key="1">
    <citation type="submission" date="2023-06" db="EMBL/GenBank/DDBJ databases">
        <title>Aquibacillus rhizosphaerae LR5S19.</title>
        <authorList>
            <person name="Sun J.-Q."/>
        </authorList>
    </citation>
    <scope>NUCLEOTIDE SEQUENCE [LARGE SCALE GENOMIC DNA]</scope>
    <source>
        <strain evidence="8 9">LR5S19</strain>
    </source>
</reference>
<keyword evidence="9" id="KW-1185">Reference proteome</keyword>
<dbReference type="InterPro" id="IPR000390">
    <property type="entry name" value="Small_drug/metabolite_transptr"/>
</dbReference>
<name>A0ABT7LA90_9BACI</name>
<keyword evidence="2" id="KW-1003">Cell membrane</keyword>
<comment type="subcellular location">
    <subcellularLocation>
        <location evidence="1 6">Cell membrane</location>
        <topology evidence="1 6">Multi-pass membrane protein</topology>
    </subcellularLocation>
</comment>
<dbReference type="RefSeq" id="WP_285933594.1">
    <property type="nucleotide sequence ID" value="NZ_JASTZU010000058.1"/>
</dbReference>
<evidence type="ECO:0000256" key="5">
    <source>
        <dbReference type="ARBA" id="ARBA00023136"/>
    </source>
</evidence>
<evidence type="ECO:0000313" key="8">
    <source>
        <dbReference type="EMBL" id="MDL4842314.1"/>
    </source>
</evidence>
<dbReference type="SUPFAM" id="SSF103481">
    <property type="entry name" value="Multidrug resistance efflux transporter EmrE"/>
    <property type="match status" value="1"/>
</dbReference>
<evidence type="ECO:0000313" key="9">
    <source>
        <dbReference type="Proteomes" id="UP001235343"/>
    </source>
</evidence>
<feature type="transmembrane region" description="Helical" evidence="7">
    <location>
        <begin position="5"/>
        <end position="22"/>
    </location>
</feature>
<comment type="caution">
    <text evidence="8">The sequence shown here is derived from an EMBL/GenBank/DDBJ whole genome shotgun (WGS) entry which is preliminary data.</text>
</comment>
<proteinExistence type="inferred from homology"/>
<comment type="similarity">
    <text evidence="6">Belongs to the drug/metabolite transporter (DMT) superfamily. Small multidrug resistance (SMR) (TC 2.A.7.1) family.</text>
</comment>
<dbReference type="Proteomes" id="UP001235343">
    <property type="component" value="Unassembled WGS sequence"/>
</dbReference>
<organism evidence="8 9">
    <name type="scientific">Aquibacillus rhizosphaerae</name>
    <dbReference type="NCBI Taxonomy" id="3051431"/>
    <lineage>
        <taxon>Bacteria</taxon>
        <taxon>Bacillati</taxon>
        <taxon>Bacillota</taxon>
        <taxon>Bacilli</taxon>
        <taxon>Bacillales</taxon>
        <taxon>Bacillaceae</taxon>
        <taxon>Aquibacillus</taxon>
    </lineage>
</organism>
<sequence length="113" mass="12367">MNKYWFYVLLAATFEVFWVAGLKHSESTIEWAMTIIAIIATFFLLPITAKYLPIGTVYAVFAGLGTVGTVLVEMIIYGEAFHLVKIILIGTLLIGVIGLKVVSSEPQESKGVV</sequence>
<dbReference type="Gene3D" id="1.10.3730.20">
    <property type="match status" value="1"/>
</dbReference>
<evidence type="ECO:0000256" key="2">
    <source>
        <dbReference type="ARBA" id="ARBA00022475"/>
    </source>
</evidence>
<feature type="transmembrane region" description="Helical" evidence="7">
    <location>
        <begin position="83"/>
        <end position="102"/>
    </location>
</feature>
<accession>A0ABT7LA90</accession>
<dbReference type="EMBL" id="JASTZU010000058">
    <property type="protein sequence ID" value="MDL4842314.1"/>
    <property type="molecule type" value="Genomic_DNA"/>
</dbReference>
<feature type="transmembrane region" description="Helical" evidence="7">
    <location>
        <begin position="28"/>
        <end position="45"/>
    </location>
</feature>
<feature type="transmembrane region" description="Helical" evidence="7">
    <location>
        <begin position="57"/>
        <end position="77"/>
    </location>
</feature>
<evidence type="ECO:0000256" key="1">
    <source>
        <dbReference type="ARBA" id="ARBA00004651"/>
    </source>
</evidence>
<evidence type="ECO:0000256" key="3">
    <source>
        <dbReference type="ARBA" id="ARBA00022692"/>
    </source>
</evidence>
<evidence type="ECO:0000256" key="6">
    <source>
        <dbReference type="RuleBase" id="RU003942"/>
    </source>
</evidence>
<evidence type="ECO:0000256" key="4">
    <source>
        <dbReference type="ARBA" id="ARBA00022989"/>
    </source>
</evidence>
<dbReference type="PANTHER" id="PTHR30561">
    <property type="entry name" value="SMR FAMILY PROTON-DEPENDENT DRUG EFFLUX TRANSPORTER SUGE"/>
    <property type="match status" value="1"/>
</dbReference>
<dbReference type="Pfam" id="PF00893">
    <property type="entry name" value="Multi_Drug_Res"/>
    <property type="match status" value="1"/>
</dbReference>
<dbReference type="PANTHER" id="PTHR30561:SF7">
    <property type="entry name" value="GUANIDINIUM EFFLUX SYSTEM SUBUNIT GDNC-RELATED"/>
    <property type="match status" value="1"/>
</dbReference>
<keyword evidence="4 7" id="KW-1133">Transmembrane helix</keyword>
<gene>
    <name evidence="8" type="ORF">QQS35_17895</name>
</gene>
<dbReference type="InterPro" id="IPR045324">
    <property type="entry name" value="Small_multidrug_res"/>
</dbReference>